<protein>
    <submittedName>
        <fullName evidence="2">Uncharacterized protein</fullName>
    </submittedName>
</protein>
<feature type="region of interest" description="Disordered" evidence="1">
    <location>
        <begin position="55"/>
        <end position="97"/>
    </location>
</feature>
<keyword evidence="3" id="KW-1185">Reference proteome</keyword>
<evidence type="ECO:0000313" key="3">
    <source>
        <dbReference type="Proteomes" id="UP000324222"/>
    </source>
</evidence>
<organism evidence="2 3">
    <name type="scientific">Portunus trituberculatus</name>
    <name type="common">Swimming crab</name>
    <name type="synonym">Neptunus trituberculatus</name>
    <dbReference type="NCBI Taxonomy" id="210409"/>
    <lineage>
        <taxon>Eukaryota</taxon>
        <taxon>Metazoa</taxon>
        <taxon>Ecdysozoa</taxon>
        <taxon>Arthropoda</taxon>
        <taxon>Crustacea</taxon>
        <taxon>Multicrustacea</taxon>
        <taxon>Malacostraca</taxon>
        <taxon>Eumalacostraca</taxon>
        <taxon>Eucarida</taxon>
        <taxon>Decapoda</taxon>
        <taxon>Pleocyemata</taxon>
        <taxon>Brachyura</taxon>
        <taxon>Eubrachyura</taxon>
        <taxon>Portunoidea</taxon>
        <taxon>Portunidae</taxon>
        <taxon>Portuninae</taxon>
        <taxon>Portunus</taxon>
    </lineage>
</organism>
<name>A0A5B7HF38_PORTR</name>
<dbReference type="AlphaFoldDB" id="A0A5B7HF38"/>
<proteinExistence type="predicted"/>
<dbReference type="EMBL" id="VSRR010026903">
    <property type="protein sequence ID" value="MPC67877.1"/>
    <property type="molecule type" value="Genomic_DNA"/>
</dbReference>
<reference evidence="2 3" key="1">
    <citation type="submission" date="2019-05" db="EMBL/GenBank/DDBJ databases">
        <title>Another draft genome of Portunus trituberculatus and its Hox gene families provides insights of decapod evolution.</title>
        <authorList>
            <person name="Jeong J.-H."/>
            <person name="Song I."/>
            <person name="Kim S."/>
            <person name="Choi T."/>
            <person name="Kim D."/>
            <person name="Ryu S."/>
            <person name="Kim W."/>
        </authorList>
    </citation>
    <scope>NUCLEOTIDE SEQUENCE [LARGE SCALE GENOMIC DNA]</scope>
    <source>
        <tissue evidence="2">Muscle</tissue>
    </source>
</reference>
<comment type="caution">
    <text evidence="2">The sequence shown here is derived from an EMBL/GenBank/DDBJ whole genome shotgun (WGS) entry which is preliminary data.</text>
</comment>
<evidence type="ECO:0000256" key="1">
    <source>
        <dbReference type="SAM" id="MobiDB-lite"/>
    </source>
</evidence>
<accession>A0A5B7HF38</accession>
<evidence type="ECO:0000313" key="2">
    <source>
        <dbReference type="EMBL" id="MPC67877.1"/>
    </source>
</evidence>
<feature type="region of interest" description="Disordered" evidence="1">
    <location>
        <begin position="1"/>
        <end position="35"/>
    </location>
</feature>
<gene>
    <name evidence="2" type="ORF">E2C01_062063</name>
</gene>
<sequence length="97" mass="10158">MMTDFPVSRCVGGRLDAGSNGKANETPTLHSRALRSHVGDGVAATAGSNAEVEWSNEAGKAKAVPRVAKAKARTFPSTSKAKPSPLPSIRTKSRRGR</sequence>
<dbReference type="Proteomes" id="UP000324222">
    <property type="component" value="Unassembled WGS sequence"/>
</dbReference>